<feature type="compositionally biased region" description="Basic and acidic residues" evidence="1">
    <location>
        <begin position="25"/>
        <end position="39"/>
    </location>
</feature>
<dbReference type="Proteomes" id="UP001054945">
    <property type="component" value="Unassembled WGS sequence"/>
</dbReference>
<feature type="compositionally biased region" description="Polar residues" evidence="1">
    <location>
        <begin position="13"/>
        <end position="24"/>
    </location>
</feature>
<dbReference type="EMBL" id="BPLR01020818">
    <property type="protein sequence ID" value="GIX82873.1"/>
    <property type="molecule type" value="Genomic_DNA"/>
</dbReference>
<sequence>IVSPRRIRRAGEKQNSPSQNSQNFERTRLEFEMDEHGME</sequence>
<gene>
    <name evidence="2" type="ORF">CEXT_52461</name>
</gene>
<reference evidence="2 3" key="1">
    <citation type="submission" date="2021-06" db="EMBL/GenBank/DDBJ databases">
        <title>Caerostris extrusa draft genome.</title>
        <authorList>
            <person name="Kono N."/>
            <person name="Arakawa K."/>
        </authorList>
    </citation>
    <scope>NUCLEOTIDE SEQUENCE [LARGE SCALE GENOMIC DNA]</scope>
</reference>
<feature type="region of interest" description="Disordered" evidence="1">
    <location>
        <begin position="1"/>
        <end position="39"/>
    </location>
</feature>
<accession>A0AAV4NDZ4</accession>
<comment type="caution">
    <text evidence="2">The sequence shown here is derived from an EMBL/GenBank/DDBJ whole genome shotgun (WGS) entry which is preliminary data.</text>
</comment>
<name>A0AAV4NDZ4_CAEEX</name>
<evidence type="ECO:0000256" key="1">
    <source>
        <dbReference type="SAM" id="MobiDB-lite"/>
    </source>
</evidence>
<proteinExistence type="predicted"/>
<dbReference type="AlphaFoldDB" id="A0AAV4NDZ4"/>
<evidence type="ECO:0000313" key="2">
    <source>
        <dbReference type="EMBL" id="GIX82873.1"/>
    </source>
</evidence>
<evidence type="ECO:0000313" key="3">
    <source>
        <dbReference type="Proteomes" id="UP001054945"/>
    </source>
</evidence>
<feature type="non-terminal residue" evidence="2">
    <location>
        <position position="1"/>
    </location>
</feature>
<protein>
    <submittedName>
        <fullName evidence="2">Uncharacterized protein</fullName>
    </submittedName>
</protein>
<organism evidence="2 3">
    <name type="scientific">Caerostris extrusa</name>
    <name type="common">Bark spider</name>
    <name type="synonym">Caerostris bankana</name>
    <dbReference type="NCBI Taxonomy" id="172846"/>
    <lineage>
        <taxon>Eukaryota</taxon>
        <taxon>Metazoa</taxon>
        <taxon>Ecdysozoa</taxon>
        <taxon>Arthropoda</taxon>
        <taxon>Chelicerata</taxon>
        <taxon>Arachnida</taxon>
        <taxon>Araneae</taxon>
        <taxon>Araneomorphae</taxon>
        <taxon>Entelegynae</taxon>
        <taxon>Araneoidea</taxon>
        <taxon>Araneidae</taxon>
        <taxon>Caerostris</taxon>
    </lineage>
</organism>
<keyword evidence="3" id="KW-1185">Reference proteome</keyword>